<dbReference type="AlphaFoldDB" id="A0A498I2I4"/>
<accession>A0A498I2I4</accession>
<dbReference type="PANTHER" id="PTHR35135:SF3">
    <property type="entry name" value="OS05G0517800 PROTEIN"/>
    <property type="match status" value="1"/>
</dbReference>
<keyword evidence="2" id="KW-0472">Membrane</keyword>
<proteinExistence type="predicted"/>
<sequence length="69" mass="7867">MALTNFILTVAGVGAVILMLRGDVRQSATIFKRNVKHIRTWLEEESPKITKELESKVPPKDIPKEKEKH</sequence>
<protein>
    <submittedName>
        <fullName evidence="3">Uncharacterized protein</fullName>
    </submittedName>
</protein>
<dbReference type="Proteomes" id="UP000290289">
    <property type="component" value="Chromosome 14"/>
</dbReference>
<gene>
    <name evidence="3" type="ORF">DVH24_039989</name>
</gene>
<dbReference type="STRING" id="3750.A0A498I2I4"/>
<keyword evidence="2" id="KW-0812">Transmembrane</keyword>
<evidence type="ECO:0000256" key="2">
    <source>
        <dbReference type="SAM" id="Phobius"/>
    </source>
</evidence>
<comment type="caution">
    <text evidence="3">The sequence shown here is derived from an EMBL/GenBank/DDBJ whole genome shotgun (WGS) entry which is preliminary data.</text>
</comment>
<dbReference type="EMBL" id="RDQH01000340">
    <property type="protein sequence ID" value="RXH78018.1"/>
    <property type="molecule type" value="Genomic_DNA"/>
</dbReference>
<evidence type="ECO:0000313" key="4">
    <source>
        <dbReference type="Proteomes" id="UP000290289"/>
    </source>
</evidence>
<dbReference type="PANTHER" id="PTHR35135">
    <property type="entry name" value="OS05G0517800 PROTEIN"/>
    <property type="match status" value="1"/>
</dbReference>
<reference evidence="3 4" key="1">
    <citation type="submission" date="2018-10" db="EMBL/GenBank/DDBJ databases">
        <title>A high-quality apple genome assembly.</title>
        <authorList>
            <person name="Hu J."/>
        </authorList>
    </citation>
    <scope>NUCLEOTIDE SEQUENCE [LARGE SCALE GENOMIC DNA]</scope>
    <source>
        <strain evidence="4">cv. HFTH1</strain>
        <tissue evidence="3">Young leaf</tissue>
    </source>
</reference>
<feature type="transmembrane region" description="Helical" evidence="2">
    <location>
        <begin position="6"/>
        <end position="24"/>
    </location>
</feature>
<keyword evidence="4" id="KW-1185">Reference proteome</keyword>
<name>A0A498I2I4_MALDO</name>
<organism evidence="3 4">
    <name type="scientific">Malus domestica</name>
    <name type="common">Apple</name>
    <name type="synonym">Pyrus malus</name>
    <dbReference type="NCBI Taxonomy" id="3750"/>
    <lineage>
        <taxon>Eukaryota</taxon>
        <taxon>Viridiplantae</taxon>
        <taxon>Streptophyta</taxon>
        <taxon>Embryophyta</taxon>
        <taxon>Tracheophyta</taxon>
        <taxon>Spermatophyta</taxon>
        <taxon>Magnoliopsida</taxon>
        <taxon>eudicotyledons</taxon>
        <taxon>Gunneridae</taxon>
        <taxon>Pentapetalae</taxon>
        <taxon>rosids</taxon>
        <taxon>fabids</taxon>
        <taxon>Rosales</taxon>
        <taxon>Rosaceae</taxon>
        <taxon>Amygdaloideae</taxon>
        <taxon>Maleae</taxon>
        <taxon>Malus</taxon>
    </lineage>
</organism>
<feature type="region of interest" description="Disordered" evidence="1">
    <location>
        <begin position="50"/>
        <end position="69"/>
    </location>
</feature>
<keyword evidence="2" id="KW-1133">Transmembrane helix</keyword>
<evidence type="ECO:0000256" key="1">
    <source>
        <dbReference type="SAM" id="MobiDB-lite"/>
    </source>
</evidence>
<evidence type="ECO:0000313" key="3">
    <source>
        <dbReference type="EMBL" id="RXH78018.1"/>
    </source>
</evidence>